<keyword evidence="1" id="KW-0732">Signal</keyword>
<evidence type="ECO:0008006" key="4">
    <source>
        <dbReference type="Google" id="ProtNLM"/>
    </source>
</evidence>
<dbReference type="EMBL" id="FOSN01000035">
    <property type="protein sequence ID" value="SFK87317.1"/>
    <property type="molecule type" value="Genomic_DNA"/>
</dbReference>
<dbReference type="Proteomes" id="UP000198755">
    <property type="component" value="Unassembled WGS sequence"/>
</dbReference>
<evidence type="ECO:0000313" key="3">
    <source>
        <dbReference type="Proteomes" id="UP000198755"/>
    </source>
</evidence>
<evidence type="ECO:0000256" key="1">
    <source>
        <dbReference type="SAM" id="SignalP"/>
    </source>
</evidence>
<dbReference type="AlphaFoldDB" id="A0A1I4D4H1"/>
<reference evidence="2 3" key="1">
    <citation type="submission" date="2016-10" db="EMBL/GenBank/DDBJ databases">
        <authorList>
            <person name="de Groot N.N."/>
        </authorList>
    </citation>
    <scope>NUCLEOTIDE SEQUENCE [LARGE SCALE GENOMIC DNA]</scope>
    <source>
        <strain evidence="2 3">NE2</strain>
    </source>
</reference>
<proteinExistence type="predicted"/>
<organism evidence="2 3">
    <name type="scientific">Methylocapsa palsarum</name>
    <dbReference type="NCBI Taxonomy" id="1612308"/>
    <lineage>
        <taxon>Bacteria</taxon>
        <taxon>Pseudomonadati</taxon>
        <taxon>Pseudomonadota</taxon>
        <taxon>Alphaproteobacteria</taxon>
        <taxon>Hyphomicrobiales</taxon>
        <taxon>Beijerinckiaceae</taxon>
        <taxon>Methylocapsa</taxon>
    </lineage>
</organism>
<evidence type="ECO:0000313" key="2">
    <source>
        <dbReference type="EMBL" id="SFK87317.1"/>
    </source>
</evidence>
<name>A0A1I4D4H1_9HYPH</name>
<keyword evidence="3" id="KW-1185">Reference proteome</keyword>
<feature type="chain" id="PRO_5011658921" description="SH3 domain-containing protein" evidence="1">
    <location>
        <begin position="27"/>
        <end position="108"/>
    </location>
</feature>
<protein>
    <recommendedName>
        <fullName evidence="4">SH3 domain-containing protein</fullName>
    </recommendedName>
</protein>
<accession>A0A1I4D4H1</accession>
<feature type="signal peptide" evidence="1">
    <location>
        <begin position="1"/>
        <end position="26"/>
    </location>
</feature>
<gene>
    <name evidence="2" type="ORF">SAMN05444581_13513</name>
</gene>
<sequence>MSKSPLCLATAFAVMAPLHLSTPARACKARPHSSVLCTIVPASAEVRDAPNGRVAYEASGNVRVAGQSRNRQWAHIEVPCNGYTGWMARQNLACESTAAASAHEFAKP</sequence>